<comment type="caution">
    <text evidence="1">The sequence shown here is derived from an EMBL/GenBank/DDBJ whole genome shotgun (WGS) entry which is preliminary data.</text>
</comment>
<gene>
    <name evidence="1" type="ORF">Q757_07860</name>
</gene>
<dbReference type="InterPro" id="IPR006724">
    <property type="entry name" value="Phage_TTP"/>
</dbReference>
<name>A0ABR4XPI5_9LACO</name>
<organism evidence="1 2">
    <name type="scientific">Oenococcus alcoholitolerans</name>
    <dbReference type="NCBI Taxonomy" id="931074"/>
    <lineage>
        <taxon>Bacteria</taxon>
        <taxon>Bacillati</taxon>
        <taxon>Bacillota</taxon>
        <taxon>Bacilli</taxon>
        <taxon>Lactobacillales</taxon>
        <taxon>Lactobacillaceae</taxon>
        <taxon>Oenococcus</taxon>
    </lineage>
</organism>
<protein>
    <submittedName>
        <fullName evidence="1">Phage tail protein</fullName>
    </submittedName>
</protein>
<evidence type="ECO:0000313" key="1">
    <source>
        <dbReference type="EMBL" id="KGO27502.1"/>
    </source>
</evidence>
<sequence>MATIGLKLVQLALIGSDGNIVKDATKGLDASGVYTPDQGLFTATTANITGLEAAATKVYGNNRVVDLQHAEGNASVSLIFNALPHDVLMKALGYTSDGKGGYVKGDKPKIALLITSDALGEDGQVYFGFRSGELIRTTLNHATNTATEARALDDLTYTPLDVEGWNSTPAKMYYSNETTFDKNAMMADVFPGYAATASSASSTTTGN</sequence>
<dbReference type="EMBL" id="AXCV01000419">
    <property type="protein sequence ID" value="KGO27502.1"/>
    <property type="molecule type" value="Genomic_DNA"/>
</dbReference>
<accession>A0ABR4XPI5</accession>
<proteinExistence type="predicted"/>
<keyword evidence="2" id="KW-1185">Reference proteome</keyword>
<reference evidence="1 2" key="1">
    <citation type="journal article" date="2014" name="Antonie Van Leeuwenhoek">
        <title>Oenococcus alcoholitolerans sp. nov., a lactic acid bacteria isolated from cachaca and ethanol fermentation processes.</title>
        <authorList>
            <person name="Badotti F."/>
            <person name="Moreira A.P."/>
            <person name="Tonon L.A."/>
            <person name="de Lucena B.T."/>
            <person name="Gomes Fde C."/>
            <person name="Kruger R."/>
            <person name="Thompson C.C."/>
            <person name="de Morais M.A.Jr."/>
            <person name="Rosa C.A."/>
            <person name="Thompson F.L."/>
        </authorList>
    </citation>
    <scope>NUCLEOTIDE SEQUENCE [LARGE SCALE GENOMIC DNA]</scope>
    <source>
        <strain evidence="1 2">UFRJ-M7.2.18</strain>
    </source>
</reference>
<evidence type="ECO:0000313" key="2">
    <source>
        <dbReference type="Proteomes" id="UP000030023"/>
    </source>
</evidence>
<dbReference type="Proteomes" id="UP000030023">
    <property type="component" value="Unassembled WGS sequence"/>
</dbReference>
<dbReference type="Pfam" id="PF04630">
    <property type="entry name" value="Phage_TTP_1"/>
    <property type="match status" value="1"/>
</dbReference>